<protein>
    <submittedName>
        <fullName evidence="1 3">Uncharacterized protein</fullName>
    </submittedName>
</protein>
<dbReference type="EnsemblPlants" id="KEH34139">
    <property type="protein sequence ID" value="KEH34139"/>
    <property type="gene ID" value="MTR_3g462080"/>
</dbReference>
<keyword evidence="4" id="KW-1185">Reference proteome</keyword>
<dbReference type="Proteomes" id="UP000265566">
    <property type="component" value="Chromosome 3"/>
</dbReference>
<sequence length="121" mass="13197">MSDGDGVVDIKDGVRDLVLEDVENVVGDGVNAEYFPPVITREMRVMLTPPLVFSPELRETFSRHWFEKGMEGGSPPSLAFFIRNGLGQIFDIAQDCFNRGSFQASNSASGHVAASTRATTD</sequence>
<accession>A0A072UWC0</accession>
<organism evidence="1 4">
    <name type="scientific">Medicago truncatula</name>
    <name type="common">Barrel medic</name>
    <name type="synonym">Medicago tribuloides</name>
    <dbReference type="NCBI Taxonomy" id="3880"/>
    <lineage>
        <taxon>Eukaryota</taxon>
        <taxon>Viridiplantae</taxon>
        <taxon>Streptophyta</taxon>
        <taxon>Embryophyta</taxon>
        <taxon>Tracheophyta</taxon>
        <taxon>Spermatophyta</taxon>
        <taxon>Magnoliopsida</taxon>
        <taxon>eudicotyledons</taxon>
        <taxon>Gunneridae</taxon>
        <taxon>Pentapetalae</taxon>
        <taxon>rosids</taxon>
        <taxon>fabids</taxon>
        <taxon>Fabales</taxon>
        <taxon>Fabaceae</taxon>
        <taxon>Papilionoideae</taxon>
        <taxon>50 kb inversion clade</taxon>
        <taxon>NPAAA clade</taxon>
        <taxon>Hologalegina</taxon>
        <taxon>IRL clade</taxon>
        <taxon>Trifolieae</taxon>
        <taxon>Medicago</taxon>
    </lineage>
</organism>
<reference evidence="3" key="3">
    <citation type="submission" date="2015-04" db="UniProtKB">
        <authorList>
            <consortium name="EnsemblPlants"/>
        </authorList>
    </citation>
    <scope>IDENTIFICATION</scope>
    <source>
        <strain evidence="3">cv. Jemalong A17</strain>
    </source>
</reference>
<evidence type="ECO:0000313" key="1">
    <source>
        <dbReference type="EMBL" id="KEH34139.1"/>
    </source>
</evidence>
<evidence type="ECO:0000313" key="2">
    <source>
        <dbReference type="EMBL" id="RHN67528.1"/>
    </source>
</evidence>
<dbReference type="EMBL" id="PSQE01000003">
    <property type="protein sequence ID" value="RHN67528.1"/>
    <property type="molecule type" value="Genomic_DNA"/>
</dbReference>
<evidence type="ECO:0000313" key="5">
    <source>
        <dbReference type="Proteomes" id="UP000265566"/>
    </source>
</evidence>
<dbReference type="HOGENOM" id="CLU_2041513_0_0_1"/>
<gene>
    <name evidence="1" type="ordered locus">MTR_3g462080</name>
    <name evidence="2" type="ORF">MtrunA17_Chr3g0103651</name>
</gene>
<dbReference type="EMBL" id="CM001219">
    <property type="protein sequence ID" value="KEH34139.1"/>
    <property type="molecule type" value="Genomic_DNA"/>
</dbReference>
<reference evidence="1 4" key="2">
    <citation type="journal article" date="2014" name="BMC Genomics">
        <title>An improved genome release (version Mt4.0) for the model legume Medicago truncatula.</title>
        <authorList>
            <person name="Tang H."/>
            <person name="Krishnakumar V."/>
            <person name="Bidwell S."/>
            <person name="Rosen B."/>
            <person name="Chan A."/>
            <person name="Zhou S."/>
            <person name="Gentzbittel L."/>
            <person name="Childs K.L."/>
            <person name="Yandell M."/>
            <person name="Gundlach H."/>
            <person name="Mayer K.F."/>
            <person name="Schwartz D.C."/>
            <person name="Town C.D."/>
        </authorList>
    </citation>
    <scope>GENOME REANNOTATION</scope>
    <source>
        <strain evidence="1">A17</strain>
        <strain evidence="3 4">cv. Jemalong A17</strain>
    </source>
</reference>
<name>A0A072UWC0_MEDTR</name>
<dbReference type="AlphaFoldDB" id="A0A072UWC0"/>
<reference evidence="2" key="5">
    <citation type="journal article" date="2018" name="Nat. Plants">
        <title>Whole-genome landscape of Medicago truncatula symbiotic genes.</title>
        <authorList>
            <person name="Pecrix Y."/>
            <person name="Gamas P."/>
            <person name="Carrere S."/>
        </authorList>
    </citation>
    <scope>NUCLEOTIDE SEQUENCE</scope>
    <source>
        <tissue evidence="2">Leaves</tissue>
    </source>
</reference>
<evidence type="ECO:0000313" key="3">
    <source>
        <dbReference type="EnsemblPlants" id="KEH34139"/>
    </source>
</evidence>
<reference evidence="5" key="4">
    <citation type="journal article" date="2018" name="Nat. Plants">
        <title>Whole-genome landscape of Medicago truncatula symbiotic genes.</title>
        <authorList>
            <person name="Pecrix Y."/>
            <person name="Staton S.E."/>
            <person name="Sallet E."/>
            <person name="Lelandais-Briere C."/>
            <person name="Moreau S."/>
            <person name="Carrere S."/>
            <person name="Blein T."/>
            <person name="Jardinaud M.F."/>
            <person name="Latrasse D."/>
            <person name="Zouine M."/>
            <person name="Zahm M."/>
            <person name="Kreplak J."/>
            <person name="Mayjonade B."/>
            <person name="Satge C."/>
            <person name="Perez M."/>
            <person name="Cauet S."/>
            <person name="Marande W."/>
            <person name="Chantry-Darmon C."/>
            <person name="Lopez-Roques C."/>
            <person name="Bouchez O."/>
            <person name="Berard A."/>
            <person name="Debelle F."/>
            <person name="Munos S."/>
            <person name="Bendahmane A."/>
            <person name="Berges H."/>
            <person name="Niebel A."/>
            <person name="Buitink J."/>
            <person name="Frugier F."/>
            <person name="Benhamed M."/>
            <person name="Crespi M."/>
            <person name="Gouzy J."/>
            <person name="Gamas P."/>
        </authorList>
    </citation>
    <scope>NUCLEOTIDE SEQUENCE [LARGE SCALE GENOMIC DNA]</scope>
    <source>
        <strain evidence="5">cv. Jemalong A17</strain>
    </source>
</reference>
<reference evidence="1 4" key="1">
    <citation type="journal article" date="2011" name="Nature">
        <title>The Medicago genome provides insight into the evolution of rhizobial symbioses.</title>
        <authorList>
            <person name="Young N.D."/>
            <person name="Debelle F."/>
            <person name="Oldroyd G.E."/>
            <person name="Geurts R."/>
            <person name="Cannon S.B."/>
            <person name="Udvardi M.K."/>
            <person name="Benedito V.A."/>
            <person name="Mayer K.F."/>
            <person name="Gouzy J."/>
            <person name="Schoof H."/>
            <person name="Van de Peer Y."/>
            <person name="Proost S."/>
            <person name="Cook D.R."/>
            <person name="Meyers B.C."/>
            <person name="Spannagl M."/>
            <person name="Cheung F."/>
            <person name="De Mita S."/>
            <person name="Krishnakumar V."/>
            <person name="Gundlach H."/>
            <person name="Zhou S."/>
            <person name="Mudge J."/>
            <person name="Bharti A.K."/>
            <person name="Murray J.D."/>
            <person name="Naoumkina M.A."/>
            <person name="Rosen B."/>
            <person name="Silverstein K.A."/>
            <person name="Tang H."/>
            <person name="Rombauts S."/>
            <person name="Zhao P.X."/>
            <person name="Zhou P."/>
            <person name="Barbe V."/>
            <person name="Bardou P."/>
            <person name="Bechner M."/>
            <person name="Bellec A."/>
            <person name="Berger A."/>
            <person name="Berges H."/>
            <person name="Bidwell S."/>
            <person name="Bisseling T."/>
            <person name="Choisne N."/>
            <person name="Couloux A."/>
            <person name="Denny R."/>
            <person name="Deshpande S."/>
            <person name="Dai X."/>
            <person name="Doyle J.J."/>
            <person name="Dudez A.M."/>
            <person name="Farmer A.D."/>
            <person name="Fouteau S."/>
            <person name="Franken C."/>
            <person name="Gibelin C."/>
            <person name="Gish J."/>
            <person name="Goldstein S."/>
            <person name="Gonzalez A.J."/>
            <person name="Green P.J."/>
            <person name="Hallab A."/>
            <person name="Hartog M."/>
            <person name="Hua A."/>
            <person name="Humphray S.J."/>
            <person name="Jeong D.H."/>
            <person name="Jing Y."/>
            <person name="Jocker A."/>
            <person name="Kenton S.M."/>
            <person name="Kim D.J."/>
            <person name="Klee K."/>
            <person name="Lai H."/>
            <person name="Lang C."/>
            <person name="Lin S."/>
            <person name="Macmil S.L."/>
            <person name="Magdelenat G."/>
            <person name="Matthews L."/>
            <person name="McCorrison J."/>
            <person name="Monaghan E.L."/>
            <person name="Mun J.H."/>
            <person name="Najar F.Z."/>
            <person name="Nicholson C."/>
            <person name="Noirot C."/>
            <person name="O'Bleness M."/>
            <person name="Paule C.R."/>
            <person name="Poulain J."/>
            <person name="Prion F."/>
            <person name="Qin B."/>
            <person name="Qu C."/>
            <person name="Retzel E.F."/>
            <person name="Riddle C."/>
            <person name="Sallet E."/>
            <person name="Samain S."/>
            <person name="Samson N."/>
            <person name="Sanders I."/>
            <person name="Saurat O."/>
            <person name="Scarpelli C."/>
            <person name="Schiex T."/>
            <person name="Segurens B."/>
            <person name="Severin A.J."/>
            <person name="Sherrier D.J."/>
            <person name="Shi R."/>
            <person name="Sims S."/>
            <person name="Singer S.R."/>
            <person name="Sinharoy S."/>
            <person name="Sterck L."/>
            <person name="Viollet A."/>
            <person name="Wang B.B."/>
            <person name="Wang K."/>
            <person name="Wang M."/>
            <person name="Wang X."/>
            <person name="Warfsmann J."/>
            <person name="Weissenbach J."/>
            <person name="White D.D."/>
            <person name="White J.D."/>
            <person name="Wiley G.B."/>
            <person name="Wincker P."/>
            <person name="Xing Y."/>
            <person name="Yang L."/>
            <person name="Yao Z."/>
            <person name="Ying F."/>
            <person name="Zhai J."/>
            <person name="Zhou L."/>
            <person name="Zuber A."/>
            <person name="Denarie J."/>
            <person name="Dixon R.A."/>
            <person name="May G.D."/>
            <person name="Schwartz D.C."/>
            <person name="Rogers J."/>
            <person name="Quetier F."/>
            <person name="Town C.D."/>
            <person name="Roe B.A."/>
        </authorList>
    </citation>
    <scope>NUCLEOTIDE SEQUENCE [LARGE SCALE GENOMIC DNA]</scope>
    <source>
        <strain evidence="1">A17</strain>
        <strain evidence="3 4">cv. Jemalong A17</strain>
    </source>
</reference>
<evidence type="ECO:0000313" key="4">
    <source>
        <dbReference type="Proteomes" id="UP000002051"/>
    </source>
</evidence>
<dbReference type="Gramene" id="rna15724">
    <property type="protein sequence ID" value="RHN67528.1"/>
    <property type="gene ID" value="gene15724"/>
</dbReference>
<dbReference type="Proteomes" id="UP000002051">
    <property type="component" value="Chromosome 3"/>
</dbReference>
<proteinExistence type="predicted"/>